<accession>A0A8S4ADR5</accession>
<evidence type="ECO:0000259" key="5">
    <source>
        <dbReference type="Pfam" id="PF18972"/>
    </source>
</evidence>
<evidence type="ECO:0000313" key="6">
    <source>
        <dbReference type="EMBL" id="CAG5863360.1"/>
    </source>
</evidence>
<evidence type="ECO:0000313" key="7">
    <source>
        <dbReference type="Proteomes" id="UP000677803"/>
    </source>
</evidence>
<keyword evidence="7" id="KW-1185">Reference proteome</keyword>
<keyword evidence="2" id="KW-0802">TPR repeat</keyword>
<dbReference type="GO" id="GO:0005829">
    <property type="term" value="C:cytosol"/>
    <property type="evidence" value="ECO:0007669"/>
    <property type="project" value="TreeGrafter"/>
</dbReference>
<dbReference type="SMART" id="SM00028">
    <property type="entry name" value="TPR"/>
    <property type="match status" value="3"/>
</dbReference>
<dbReference type="GO" id="GO:0006457">
    <property type="term" value="P:protein folding"/>
    <property type="evidence" value="ECO:0007669"/>
    <property type="project" value="TreeGrafter"/>
</dbReference>
<evidence type="ECO:0000256" key="2">
    <source>
        <dbReference type="ARBA" id="ARBA00022803"/>
    </source>
</evidence>
<dbReference type="InterPro" id="IPR044059">
    <property type="entry name" value="Csn1/TTC4_wheel"/>
</dbReference>
<dbReference type="InterPro" id="IPR019734">
    <property type="entry name" value="TPR_rpt"/>
</dbReference>
<feature type="region of interest" description="Disordered" evidence="4">
    <location>
        <begin position="226"/>
        <end position="245"/>
    </location>
</feature>
<dbReference type="AlphaFoldDB" id="A0A8S4ADR5"/>
<dbReference type="Pfam" id="PF18972">
    <property type="entry name" value="Wheel"/>
    <property type="match status" value="1"/>
</dbReference>
<feature type="domain" description="Cns1/TTC4 wheel" evidence="5">
    <location>
        <begin position="307"/>
        <end position="415"/>
    </location>
</feature>
<dbReference type="Proteomes" id="UP000677803">
    <property type="component" value="Unassembled WGS sequence"/>
</dbReference>
<dbReference type="InterPro" id="IPR011990">
    <property type="entry name" value="TPR-like_helical_dom_sf"/>
</dbReference>
<feature type="region of interest" description="Disordered" evidence="4">
    <location>
        <begin position="266"/>
        <end position="285"/>
    </location>
</feature>
<comment type="similarity">
    <text evidence="3">Belongs to the TTC4 family.</text>
</comment>
<dbReference type="GO" id="GO:0051879">
    <property type="term" value="F:Hsp90 protein binding"/>
    <property type="evidence" value="ECO:0007669"/>
    <property type="project" value="InterPro"/>
</dbReference>
<keyword evidence="1" id="KW-0677">Repeat</keyword>
<name>A0A8S4ADR5_9TELE</name>
<protein>
    <submittedName>
        <fullName evidence="6">(Atlantic silverside) hypothetical protein</fullName>
    </submittedName>
</protein>
<dbReference type="CDD" id="cd21380">
    <property type="entry name" value="CTWD_Cns1"/>
    <property type="match status" value="1"/>
</dbReference>
<dbReference type="GO" id="GO:0030544">
    <property type="term" value="F:Hsp70 protein binding"/>
    <property type="evidence" value="ECO:0007669"/>
    <property type="project" value="TreeGrafter"/>
</dbReference>
<proteinExistence type="inferred from homology"/>
<dbReference type="OrthoDB" id="420195at2759"/>
<evidence type="ECO:0000256" key="1">
    <source>
        <dbReference type="ARBA" id="ARBA00022737"/>
    </source>
</evidence>
<comment type="caution">
    <text evidence="6">The sequence shown here is derived from an EMBL/GenBank/DDBJ whole genome shotgun (WGS) entry which is preliminary data.</text>
</comment>
<sequence>MASTEMHSDSDDDMDEFMDRFKSERYKNAFSENNWEEEFNKVPMFMKSAPEEIDPQKYPELACLQSIIHDEDRPPEEQAKSLKDEGNAFFKEKNYKKAVVSYTAALKKKCGDQELTAVLLTNRAASHFYLGNMRSALNDAASAKKIKPDHLKALIRGLYYTQLQPPHTHCTENMSKCHTYGYIVHASAGAQCCMELRNFSEAVQWCDEGLKANPTDKKLRELRAAADKHKRAAERDSRRAKAKEKKVYGEKEALLGAIKDRGIKLLQPGRTRSDSEDEDESSSAAMAQLSLDGLSSQEVTGAQVFLDQQGSLHWPVLFLYPEHQQSDFISAFCENHCFIDHLAVMFGEELPPWDTDRKYQPQNLQLYFEDEEKETLFQVHPDTPLLKALQHTRFFVKGGTPSFIVLVKGSSFLKQFLSGKEVQGL</sequence>
<evidence type="ECO:0000256" key="3">
    <source>
        <dbReference type="ARBA" id="ARBA00023602"/>
    </source>
</evidence>
<organism evidence="6 7">
    <name type="scientific">Menidia menidia</name>
    <name type="common">Atlantic silverside</name>
    <dbReference type="NCBI Taxonomy" id="238744"/>
    <lineage>
        <taxon>Eukaryota</taxon>
        <taxon>Metazoa</taxon>
        <taxon>Chordata</taxon>
        <taxon>Craniata</taxon>
        <taxon>Vertebrata</taxon>
        <taxon>Euteleostomi</taxon>
        <taxon>Actinopterygii</taxon>
        <taxon>Neopterygii</taxon>
        <taxon>Teleostei</taxon>
        <taxon>Neoteleostei</taxon>
        <taxon>Acanthomorphata</taxon>
        <taxon>Ovalentaria</taxon>
        <taxon>Atherinomorphae</taxon>
        <taxon>Atheriniformes</taxon>
        <taxon>Atherinopsidae</taxon>
        <taxon>Menidiinae</taxon>
        <taxon>Menidia</taxon>
    </lineage>
</organism>
<dbReference type="SUPFAM" id="SSF48452">
    <property type="entry name" value="TPR-like"/>
    <property type="match status" value="1"/>
</dbReference>
<dbReference type="GO" id="GO:0005634">
    <property type="term" value="C:nucleus"/>
    <property type="evidence" value="ECO:0007669"/>
    <property type="project" value="TreeGrafter"/>
</dbReference>
<dbReference type="EMBL" id="CAJRST010000002">
    <property type="protein sequence ID" value="CAG5863360.1"/>
    <property type="molecule type" value="Genomic_DNA"/>
</dbReference>
<evidence type="ECO:0000256" key="4">
    <source>
        <dbReference type="SAM" id="MobiDB-lite"/>
    </source>
</evidence>
<dbReference type="Gene3D" id="1.25.40.10">
    <property type="entry name" value="Tetratricopeptide repeat domain"/>
    <property type="match status" value="1"/>
</dbReference>
<dbReference type="PANTHER" id="PTHR46035">
    <property type="entry name" value="TETRATRICOPEPTIDE REPEAT PROTEIN 4"/>
    <property type="match status" value="1"/>
</dbReference>
<reference evidence="6" key="1">
    <citation type="submission" date="2021-05" db="EMBL/GenBank/DDBJ databases">
        <authorList>
            <person name="Tigano A."/>
        </authorList>
    </citation>
    <scope>NUCLEOTIDE SEQUENCE</scope>
</reference>
<gene>
    <name evidence="6" type="ORF">MMEN_LOCUS1374</name>
</gene>
<dbReference type="PANTHER" id="PTHR46035:SF1">
    <property type="entry name" value="TETRATRICOPEPTIDE REPEAT PROTEIN 4"/>
    <property type="match status" value="1"/>
</dbReference>